<dbReference type="SUPFAM" id="SSF54637">
    <property type="entry name" value="Thioesterase/thiol ester dehydrase-isomerase"/>
    <property type="match status" value="1"/>
</dbReference>
<proteinExistence type="predicted"/>
<dbReference type="Proteomes" id="UP000264589">
    <property type="component" value="Unassembled WGS sequence"/>
</dbReference>
<sequence>MSTPWDDWIGKTERREEQLDPARARALQAAMGHEPNLEAGDPLPPLFHWIYFWEPTQPEQTGADGHPKRGLFLPPIPAPRRMWASGKIRFHAELLLGEIVQKQSTIEVIKQKQGRTGPLTFVTVRHVLTIEDMPVLEEDQVIVYREAGAAGPDKREEVPLPETDFMRQIDPDTVLLFRYSALTLNSHRIHYDRPYAMVEEGYEGLVVHGPLQATLLADLVSRHVSSPLEAFEFKGVAPAFDGRPLTLNGYERDGNVDLVAQQSGHATMTAKATPIRRLAQ</sequence>
<protein>
    <submittedName>
        <fullName evidence="3">Acyl-CoA dehydrogenase</fullName>
    </submittedName>
</protein>
<gene>
    <name evidence="3" type="ORF">DX908_13860</name>
</gene>
<dbReference type="EMBL" id="QUQO01000001">
    <property type="protein sequence ID" value="RFB06256.1"/>
    <property type="molecule type" value="Genomic_DNA"/>
</dbReference>
<name>A0A371RLL3_9PROT</name>
<feature type="domain" description="FAS1-like dehydratase" evidence="2">
    <location>
        <begin position="72"/>
        <end position="136"/>
    </location>
</feature>
<evidence type="ECO:0000256" key="1">
    <source>
        <dbReference type="SAM" id="MobiDB-lite"/>
    </source>
</evidence>
<dbReference type="Gene3D" id="3.10.129.10">
    <property type="entry name" value="Hotdog Thioesterase"/>
    <property type="match status" value="2"/>
</dbReference>
<dbReference type="InParanoid" id="A0A371RLL3"/>
<comment type="caution">
    <text evidence="3">The sequence shown here is derived from an EMBL/GenBank/DDBJ whole genome shotgun (WGS) entry which is preliminary data.</text>
</comment>
<evidence type="ECO:0000313" key="3">
    <source>
        <dbReference type="EMBL" id="RFB06256.1"/>
    </source>
</evidence>
<dbReference type="AlphaFoldDB" id="A0A371RLL3"/>
<dbReference type="PANTHER" id="PTHR28152:SF1">
    <property type="entry name" value="HYDROXYACYL-THIOESTER DEHYDRATASE TYPE 2, MITOCHONDRIAL"/>
    <property type="match status" value="1"/>
</dbReference>
<dbReference type="PANTHER" id="PTHR28152">
    <property type="entry name" value="HYDROXYACYL-THIOESTER DEHYDRATASE TYPE 2, MITOCHONDRIAL"/>
    <property type="match status" value="1"/>
</dbReference>
<organism evidence="3 4">
    <name type="scientific">Parvularcula marina</name>
    <dbReference type="NCBI Taxonomy" id="2292771"/>
    <lineage>
        <taxon>Bacteria</taxon>
        <taxon>Pseudomonadati</taxon>
        <taxon>Pseudomonadota</taxon>
        <taxon>Alphaproteobacteria</taxon>
        <taxon>Parvularculales</taxon>
        <taxon>Parvularculaceae</taxon>
        <taxon>Parvularcula</taxon>
    </lineage>
</organism>
<accession>A0A371RLL3</accession>
<keyword evidence="4" id="KW-1185">Reference proteome</keyword>
<dbReference type="InterPro" id="IPR039569">
    <property type="entry name" value="FAS1-like_DH_region"/>
</dbReference>
<dbReference type="RefSeq" id="WP_116392890.1">
    <property type="nucleotide sequence ID" value="NZ_QUQO01000001.1"/>
</dbReference>
<reference evidence="3 4" key="1">
    <citation type="submission" date="2018-08" db="EMBL/GenBank/DDBJ databases">
        <title>Parvularcula sp. SM1705, isolated from surface water of the South Sea China.</title>
        <authorList>
            <person name="Sun L."/>
        </authorList>
    </citation>
    <scope>NUCLEOTIDE SEQUENCE [LARGE SCALE GENOMIC DNA]</scope>
    <source>
        <strain evidence="3 4">SM1705</strain>
    </source>
</reference>
<evidence type="ECO:0000313" key="4">
    <source>
        <dbReference type="Proteomes" id="UP000264589"/>
    </source>
</evidence>
<feature type="region of interest" description="Disordered" evidence="1">
    <location>
        <begin position="1"/>
        <end position="20"/>
    </location>
</feature>
<feature type="compositionally biased region" description="Basic and acidic residues" evidence="1">
    <location>
        <begin position="8"/>
        <end position="20"/>
    </location>
</feature>
<dbReference type="InterPro" id="IPR029069">
    <property type="entry name" value="HotDog_dom_sf"/>
</dbReference>
<evidence type="ECO:0000259" key="2">
    <source>
        <dbReference type="Pfam" id="PF13452"/>
    </source>
</evidence>
<dbReference type="InterPro" id="IPR052741">
    <property type="entry name" value="Mitochondrial_HTD2"/>
</dbReference>
<dbReference type="GO" id="GO:0019171">
    <property type="term" value="F:(3R)-hydroxyacyl-[acyl-carrier-protein] dehydratase activity"/>
    <property type="evidence" value="ECO:0007669"/>
    <property type="project" value="TreeGrafter"/>
</dbReference>
<dbReference type="Pfam" id="PF13452">
    <property type="entry name" value="FAS1_DH_region"/>
    <property type="match status" value="1"/>
</dbReference>
<dbReference type="OrthoDB" id="7183822at2"/>